<proteinExistence type="predicted"/>
<evidence type="ECO:0008006" key="4">
    <source>
        <dbReference type="Google" id="ProtNLM"/>
    </source>
</evidence>
<name>A0A8D0H8A1_SPHPU</name>
<dbReference type="SUPFAM" id="SSF56436">
    <property type="entry name" value="C-type lectin-like"/>
    <property type="match status" value="1"/>
</dbReference>
<keyword evidence="1" id="KW-0812">Transmembrane</keyword>
<evidence type="ECO:0000256" key="1">
    <source>
        <dbReference type="SAM" id="Phobius"/>
    </source>
</evidence>
<dbReference type="PANTHER" id="PTHR45710">
    <property type="entry name" value="C-TYPE LECTIN DOMAIN-CONTAINING PROTEIN 180"/>
    <property type="match status" value="1"/>
</dbReference>
<accession>A0A8D0H8A1</accession>
<dbReference type="InterPro" id="IPR016186">
    <property type="entry name" value="C-type_lectin-like/link_sf"/>
</dbReference>
<dbReference type="InterPro" id="IPR016187">
    <property type="entry name" value="CTDL_fold"/>
</dbReference>
<keyword evidence="3" id="KW-1185">Reference proteome</keyword>
<evidence type="ECO:0000313" key="2">
    <source>
        <dbReference type="Ensembl" id="ENSSPUP00000020185.1"/>
    </source>
</evidence>
<dbReference type="Gene3D" id="3.10.100.10">
    <property type="entry name" value="Mannose-Binding Protein A, subunit A"/>
    <property type="match status" value="1"/>
</dbReference>
<protein>
    <recommendedName>
        <fullName evidence="4">C-type lectin domain-containing protein</fullName>
    </recommendedName>
</protein>
<evidence type="ECO:0000313" key="3">
    <source>
        <dbReference type="Proteomes" id="UP000694392"/>
    </source>
</evidence>
<feature type="transmembrane region" description="Helical" evidence="1">
    <location>
        <begin position="31"/>
        <end position="52"/>
    </location>
</feature>
<reference evidence="2" key="1">
    <citation type="submission" date="2025-08" db="UniProtKB">
        <authorList>
            <consortium name="Ensembl"/>
        </authorList>
    </citation>
    <scope>IDENTIFICATION</scope>
</reference>
<dbReference type="InterPro" id="IPR050828">
    <property type="entry name" value="C-type_lectin/matrix_domain"/>
</dbReference>
<sequence length="201" mass="21786">LLLSIHTFPLLLQGQPPETLPPPAPKPTGTIQLLLILTILLLTASLIAVIVLHAQEQRKLQEVGKAVGKIRASLQTDSNFTRPSSGAEPDSLQLLAELGADALLWKAQLENISAVCTKSQHCLESINASRAAMQEQYRDLLTELSQGWRFHGGSLYLFSREQKSWNEAEQFCVSHNAHLASITSEAEQVSAAATPGGGLME</sequence>
<reference evidence="2" key="2">
    <citation type="submission" date="2025-09" db="UniProtKB">
        <authorList>
            <consortium name="Ensembl"/>
        </authorList>
    </citation>
    <scope>IDENTIFICATION</scope>
</reference>
<keyword evidence="1" id="KW-1133">Transmembrane helix</keyword>
<dbReference type="Ensembl" id="ENSSPUT00000021494.1">
    <property type="protein sequence ID" value="ENSSPUP00000020185.1"/>
    <property type="gene ID" value="ENSSPUG00000015498.1"/>
</dbReference>
<dbReference type="Proteomes" id="UP000694392">
    <property type="component" value="Unplaced"/>
</dbReference>
<keyword evidence="1" id="KW-0472">Membrane</keyword>
<dbReference type="AlphaFoldDB" id="A0A8D0H8A1"/>
<organism evidence="2 3">
    <name type="scientific">Sphenodon punctatus</name>
    <name type="common">Tuatara</name>
    <name type="synonym">Hatteria punctata</name>
    <dbReference type="NCBI Taxonomy" id="8508"/>
    <lineage>
        <taxon>Eukaryota</taxon>
        <taxon>Metazoa</taxon>
        <taxon>Chordata</taxon>
        <taxon>Craniata</taxon>
        <taxon>Vertebrata</taxon>
        <taxon>Euteleostomi</taxon>
        <taxon>Lepidosauria</taxon>
        <taxon>Sphenodontia</taxon>
        <taxon>Sphenodontidae</taxon>
        <taxon>Sphenodon</taxon>
    </lineage>
</organism>
<dbReference type="PANTHER" id="PTHR45710:SF26">
    <property type="entry name" value="RH26557P"/>
    <property type="match status" value="1"/>
</dbReference>